<keyword evidence="1" id="KW-0812">Transmembrane</keyword>
<feature type="transmembrane region" description="Helical" evidence="1">
    <location>
        <begin position="83"/>
        <end position="103"/>
    </location>
</feature>
<feature type="transmembrane region" description="Helical" evidence="1">
    <location>
        <begin position="250"/>
        <end position="266"/>
    </location>
</feature>
<proteinExistence type="predicted"/>
<protein>
    <submittedName>
        <fullName evidence="2">Uncharacterized protein</fullName>
    </submittedName>
</protein>
<feature type="transmembrane region" description="Helical" evidence="1">
    <location>
        <begin position="187"/>
        <end position="205"/>
    </location>
</feature>
<sequence length="271" mass="31210">MVLLLLLLLLFSFIMYCYIQDTKKKIGKRIIRYLLVSSILQIIWTTAYMLSEYLPKFTISGIVYIIAFSITGLAMFKGLTKLGYLIFTNIVISPILSLIWIRIGDATFVSCTMNSLRAVFIPIAIIVINGSCQISLFLFIKLQNWLSLGKQKEKQPLKKTVIKYIKVLCFQLLLSMVLEVILISNNMFLSCLPIVFFLGAIFIFRKKISVSYIFWIISWLFIDNTAIFLGGKSISSFHMLVRQQLETNCMIGFPIYHILLTIYFKLKGNKK</sequence>
<feature type="transmembrane region" description="Helical" evidence="1">
    <location>
        <begin position="212"/>
        <end position="230"/>
    </location>
</feature>
<organism evidence="2 3">
    <name type="scientific">Pseudolactococcus carnosus</name>
    <dbReference type="NCBI Taxonomy" id="2749961"/>
    <lineage>
        <taxon>Bacteria</taxon>
        <taxon>Bacillati</taxon>
        <taxon>Bacillota</taxon>
        <taxon>Bacilli</taxon>
        <taxon>Lactobacillales</taxon>
        <taxon>Streptococcaceae</taxon>
        <taxon>Pseudolactococcus</taxon>
    </lineage>
</organism>
<feature type="transmembrane region" description="Helical" evidence="1">
    <location>
        <begin position="115"/>
        <end position="140"/>
    </location>
</feature>
<keyword evidence="1" id="KW-1133">Transmembrane helix</keyword>
<feature type="transmembrane region" description="Helical" evidence="1">
    <location>
        <begin position="57"/>
        <end position="76"/>
    </location>
</feature>
<name>A0ABT0AS68_9LACT</name>
<keyword evidence="1" id="KW-0472">Membrane</keyword>
<dbReference type="EMBL" id="JAAECS010000003">
    <property type="protein sequence ID" value="MCJ1989566.1"/>
    <property type="molecule type" value="Genomic_DNA"/>
</dbReference>
<reference evidence="2 3" key="1">
    <citation type="journal article" date="2022" name="Microbiol. Res.">
        <title>Comparative genome analysis, predicted lifestyle and antimicrobial strategies of Lactococcus carnosus and Lactococcus paracarnosus isolated from meat.</title>
        <authorList>
            <person name="Werum V."/>
            <person name="Ehrmann M."/>
            <person name="Vogel R."/>
            <person name="Hilgarth M."/>
        </authorList>
    </citation>
    <scope>NUCLEOTIDE SEQUENCE [LARGE SCALE GENOMIC DNA]</scope>
    <source>
        <strain evidence="2 3">TMW22177</strain>
    </source>
</reference>
<dbReference type="GeneID" id="71636610"/>
<evidence type="ECO:0000256" key="1">
    <source>
        <dbReference type="SAM" id="Phobius"/>
    </source>
</evidence>
<dbReference type="RefSeq" id="WP_079505080.1">
    <property type="nucleotide sequence ID" value="NZ_CP017194.1"/>
</dbReference>
<feature type="transmembrane region" description="Helical" evidence="1">
    <location>
        <begin position="6"/>
        <end position="21"/>
    </location>
</feature>
<dbReference type="Proteomes" id="UP001522450">
    <property type="component" value="Unassembled WGS sequence"/>
</dbReference>
<keyword evidence="3" id="KW-1185">Reference proteome</keyword>
<evidence type="ECO:0000313" key="3">
    <source>
        <dbReference type="Proteomes" id="UP001522450"/>
    </source>
</evidence>
<gene>
    <name evidence="2" type="ORF">GYN21_04960</name>
</gene>
<feature type="transmembrane region" description="Helical" evidence="1">
    <location>
        <begin position="33"/>
        <end position="51"/>
    </location>
</feature>
<comment type="caution">
    <text evidence="2">The sequence shown here is derived from an EMBL/GenBank/DDBJ whole genome shotgun (WGS) entry which is preliminary data.</text>
</comment>
<accession>A0ABT0AS68</accession>
<evidence type="ECO:0000313" key="2">
    <source>
        <dbReference type="EMBL" id="MCJ1989566.1"/>
    </source>
</evidence>
<feature type="transmembrane region" description="Helical" evidence="1">
    <location>
        <begin position="161"/>
        <end position="181"/>
    </location>
</feature>